<keyword evidence="2" id="KW-1185">Reference proteome</keyword>
<sequence length="93" mass="10532">MRGKMDSWESSMLWVSGLHNPSSSSQVARTLVLQARTKWISDRADCGGGRHLFDGGPIHMQVSCCAMLPDVLHRVFVSSRRQGYRARITEWEL</sequence>
<name>A0A8H6VD70_9PEZI</name>
<dbReference type="EMBL" id="JABCIY010000258">
    <property type="protein sequence ID" value="KAF7186267.1"/>
    <property type="molecule type" value="Genomic_DNA"/>
</dbReference>
<accession>A0A8H6VD70</accession>
<dbReference type="AlphaFoldDB" id="A0A8H6VD70"/>
<protein>
    <submittedName>
        <fullName evidence="1">Uncharacterized protein</fullName>
    </submittedName>
</protein>
<dbReference type="Proteomes" id="UP000660729">
    <property type="component" value="Unassembled WGS sequence"/>
</dbReference>
<reference evidence="1" key="1">
    <citation type="submission" date="2020-04" db="EMBL/GenBank/DDBJ databases">
        <title>Draft genome resource of the tomato pathogen Pseudocercospora fuligena.</title>
        <authorList>
            <person name="Zaccaron A."/>
        </authorList>
    </citation>
    <scope>NUCLEOTIDE SEQUENCE</scope>
    <source>
        <strain evidence="1">PF001</strain>
    </source>
</reference>
<evidence type="ECO:0000313" key="1">
    <source>
        <dbReference type="EMBL" id="KAF7186267.1"/>
    </source>
</evidence>
<dbReference type="OrthoDB" id="10612647at2759"/>
<comment type="caution">
    <text evidence="1">The sequence shown here is derived from an EMBL/GenBank/DDBJ whole genome shotgun (WGS) entry which is preliminary data.</text>
</comment>
<organism evidence="1 2">
    <name type="scientific">Pseudocercospora fuligena</name>
    <dbReference type="NCBI Taxonomy" id="685502"/>
    <lineage>
        <taxon>Eukaryota</taxon>
        <taxon>Fungi</taxon>
        <taxon>Dikarya</taxon>
        <taxon>Ascomycota</taxon>
        <taxon>Pezizomycotina</taxon>
        <taxon>Dothideomycetes</taxon>
        <taxon>Dothideomycetidae</taxon>
        <taxon>Mycosphaerellales</taxon>
        <taxon>Mycosphaerellaceae</taxon>
        <taxon>Pseudocercospora</taxon>
    </lineage>
</organism>
<gene>
    <name evidence="1" type="ORF">HII31_12342</name>
</gene>
<proteinExistence type="predicted"/>
<evidence type="ECO:0000313" key="2">
    <source>
        <dbReference type="Proteomes" id="UP000660729"/>
    </source>
</evidence>